<accession>A0A8S3ZEI6</accession>
<dbReference type="InterPro" id="IPR036186">
    <property type="entry name" value="Serpin_sf"/>
</dbReference>
<sequence>IHSALTMTSLGARGETSAELSTALELTNLTGNSAHQAYHDLILQLNTNNGIKLHTANAIFANPNIPIEEQFVKDVQSEYLAKSSSFDLAAVDGPEKIINDFVNENTEGLISDLLSKGSINSRTVLVLVSAIFFNGTWEDQFSKYRTQKQNFFQLGGAKSEVDMMYDERYVFIKRNVQGVDVAELPFTGGRFSLYIALPQETDGITALEHSLASPGYADQLFEGLRPVRVKLSVPKFKIESTFGLNSALQGLGIVRAFDAGSANLEGISASSKVYISDVLHKAVIEVKETGTVAAAATAIHVSAPSVQLPPIELFKADHPFVFFLRDNQSNSILFQGKNIG</sequence>
<gene>
    <name evidence="4" type="ORF">CUNI_LOCUS10949</name>
</gene>
<organism evidence="4 5">
    <name type="scientific">Candidula unifasciata</name>
    <dbReference type="NCBI Taxonomy" id="100452"/>
    <lineage>
        <taxon>Eukaryota</taxon>
        <taxon>Metazoa</taxon>
        <taxon>Spiralia</taxon>
        <taxon>Lophotrochozoa</taxon>
        <taxon>Mollusca</taxon>
        <taxon>Gastropoda</taxon>
        <taxon>Heterobranchia</taxon>
        <taxon>Euthyneura</taxon>
        <taxon>Panpulmonata</taxon>
        <taxon>Eupulmonata</taxon>
        <taxon>Stylommatophora</taxon>
        <taxon>Helicina</taxon>
        <taxon>Helicoidea</taxon>
        <taxon>Geomitridae</taxon>
        <taxon>Candidula</taxon>
    </lineage>
</organism>
<reference evidence="4" key="1">
    <citation type="submission" date="2021-04" db="EMBL/GenBank/DDBJ databases">
        <authorList>
            <consortium name="Molecular Ecology Group"/>
        </authorList>
    </citation>
    <scope>NUCLEOTIDE SEQUENCE</scope>
</reference>
<dbReference type="Gene3D" id="3.30.497.10">
    <property type="entry name" value="Antithrombin, subunit I, domain 2"/>
    <property type="match status" value="1"/>
</dbReference>
<dbReference type="InterPro" id="IPR042178">
    <property type="entry name" value="Serpin_sf_1"/>
</dbReference>
<evidence type="ECO:0000259" key="3">
    <source>
        <dbReference type="SMART" id="SM00093"/>
    </source>
</evidence>
<name>A0A8S3ZEI6_9EUPU</name>
<evidence type="ECO:0000256" key="1">
    <source>
        <dbReference type="ARBA" id="ARBA00009500"/>
    </source>
</evidence>
<dbReference type="PROSITE" id="PS00284">
    <property type="entry name" value="SERPIN"/>
    <property type="match status" value="1"/>
</dbReference>
<protein>
    <recommendedName>
        <fullName evidence="3">Serpin domain-containing protein</fullName>
    </recommendedName>
</protein>
<proteinExistence type="inferred from homology"/>
<comment type="similarity">
    <text evidence="1 2">Belongs to the serpin family.</text>
</comment>
<dbReference type="Gene3D" id="2.30.39.10">
    <property type="entry name" value="Alpha-1-antitrypsin, domain 1"/>
    <property type="match status" value="1"/>
</dbReference>
<comment type="caution">
    <text evidence="4">The sequence shown here is derived from an EMBL/GenBank/DDBJ whole genome shotgun (WGS) entry which is preliminary data.</text>
</comment>
<dbReference type="SUPFAM" id="SSF56574">
    <property type="entry name" value="Serpins"/>
    <property type="match status" value="1"/>
</dbReference>
<evidence type="ECO:0000256" key="2">
    <source>
        <dbReference type="RuleBase" id="RU000411"/>
    </source>
</evidence>
<evidence type="ECO:0000313" key="4">
    <source>
        <dbReference type="EMBL" id="CAG5125391.1"/>
    </source>
</evidence>
<dbReference type="InterPro" id="IPR042185">
    <property type="entry name" value="Serpin_sf_2"/>
</dbReference>
<dbReference type="Pfam" id="PF00079">
    <property type="entry name" value="Serpin"/>
    <property type="match status" value="1"/>
</dbReference>
<keyword evidence="5" id="KW-1185">Reference proteome</keyword>
<dbReference type="Proteomes" id="UP000678393">
    <property type="component" value="Unassembled WGS sequence"/>
</dbReference>
<feature type="domain" description="Serpin" evidence="3">
    <location>
        <begin position="1"/>
        <end position="340"/>
    </location>
</feature>
<dbReference type="GO" id="GO:0004867">
    <property type="term" value="F:serine-type endopeptidase inhibitor activity"/>
    <property type="evidence" value="ECO:0007669"/>
    <property type="project" value="InterPro"/>
</dbReference>
<dbReference type="OrthoDB" id="1063785at2759"/>
<dbReference type="PANTHER" id="PTHR11461">
    <property type="entry name" value="SERINE PROTEASE INHIBITOR, SERPIN"/>
    <property type="match status" value="1"/>
</dbReference>
<dbReference type="AlphaFoldDB" id="A0A8S3ZEI6"/>
<dbReference type="InterPro" id="IPR000215">
    <property type="entry name" value="Serpin_fam"/>
</dbReference>
<dbReference type="InterPro" id="IPR023796">
    <property type="entry name" value="Serpin_dom"/>
</dbReference>
<dbReference type="InterPro" id="IPR023795">
    <property type="entry name" value="Serpin_CS"/>
</dbReference>
<feature type="non-terminal residue" evidence="4">
    <location>
        <position position="1"/>
    </location>
</feature>
<dbReference type="SMART" id="SM00093">
    <property type="entry name" value="SERPIN"/>
    <property type="match status" value="1"/>
</dbReference>
<dbReference type="GO" id="GO:0005615">
    <property type="term" value="C:extracellular space"/>
    <property type="evidence" value="ECO:0007669"/>
    <property type="project" value="InterPro"/>
</dbReference>
<evidence type="ECO:0000313" key="5">
    <source>
        <dbReference type="Proteomes" id="UP000678393"/>
    </source>
</evidence>
<dbReference type="EMBL" id="CAJHNH020002043">
    <property type="protein sequence ID" value="CAG5125391.1"/>
    <property type="molecule type" value="Genomic_DNA"/>
</dbReference>
<dbReference type="PANTHER" id="PTHR11461:SF211">
    <property type="entry name" value="GH10112P-RELATED"/>
    <property type="match status" value="1"/>
</dbReference>